<organism evidence="2 3">
    <name type="scientific">Mizuhopecten yessoensis</name>
    <name type="common">Japanese scallop</name>
    <name type="synonym">Patinopecten yessoensis</name>
    <dbReference type="NCBI Taxonomy" id="6573"/>
    <lineage>
        <taxon>Eukaryota</taxon>
        <taxon>Metazoa</taxon>
        <taxon>Spiralia</taxon>
        <taxon>Lophotrochozoa</taxon>
        <taxon>Mollusca</taxon>
        <taxon>Bivalvia</taxon>
        <taxon>Autobranchia</taxon>
        <taxon>Pteriomorphia</taxon>
        <taxon>Pectinida</taxon>
        <taxon>Pectinoidea</taxon>
        <taxon>Pectinidae</taxon>
        <taxon>Mizuhopecten</taxon>
    </lineage>
</organism>
<comment type="caution">
    <text evidence="2">The sequence shown here is derived from an EMBL/GenBank/DDBJ whole genome shotgun (WGS) entry which is preliminary data.</text>
</comment>
<dbReference type="CDD" id="cd02683">
    <property type="entry name" value="MIT_1"/>
    <property type="match status" value="1"/>
</dbReference>
<name>A0A210PGI3_MIZYE</name>
<accession>A0A210PGI3</accession>
<dbReference type="SMART" id="SM00745">
    <property type="entry name" value="MIT"/>
    <property type="match status" value="1"/>
</dbReference>
<dbReference type="Pfam" id="PF16565">
    <property type="entry name" value="MIT_C"/>
    <property type="match status" value="1"/>
</dbReference>
<dbReference type="InterPro" id="IPR045331">
    <property type="entry name" value="MITD1_N"/>
</dbReference>
<dbReference type="InterPro" id="IPR052817">
    <property type="entry name" value="MIT_domain_contain_protein1"/>
</dbReference>
<dbReference type="Gene3D" id="1.20.58.80">
    <property type="entry name" value="Phosphotransferase system, lactose/cellobiose-type IIA subunit"/>
    <property type="match status" value="1"/>
</dbReference>
<evidence type="ECO:0000313" key="3">
    <source>
        <dbReference type="Proteomes" id="UP000242188"/>
    </source>
</evidence>
<sequence>MSDKIAGVETAAKRVLTRAVELDASRRFDESVVCYQEGIHLLMEVLKGTSDQTKKNAVRKRIEEYMGRAEQIKVHVQEAKEAGKSHEQIQIDEYSTGHGYESLFGRYLDGFLTEVHIEDPYIRSTHQVYNLLRFCEMLVKSESPVTKVRLYTGRDESEDSRKQQHNRLDQITRSLQKHNVQLVVEYNDALHDREIRFNNGWILKIGRGLDIFKATESKFTIGFCDFDLRPCHKTTIDIFHSNYLHKTDTV</sequence>
<proteinExistence type="predicted"/>
<dbReference type="EMBL" id="NEDP02076719">
    <property type="protein sequence ID" value="OWF35581.1"/>
    <property type="molecule type" value="Genomic_DNA"/>
</dbReference>
<dbReference type="InterPro" id="IPR032341">
    <property type="entry name" value="MITD1_C"/>
</dbReference>
<dbReference type="STRING" id="6573.A0A210PGI3"/>
<protein>
    <submittedName>
        <fullName evidence="2">MIT domain-containing protein 1</fullName>
    </submittedName>
</protein>
<dbReference type="Pfam" id="PF04212">
    <property type="entry name" value="MIT"/>
    <property type="match status" value="1"/>
</dbReference>
<dbReference type="PANTHER" id="PTHR21222:SF1">
    <property type="entry name" value="MIT DOMAIN-CONTAINING PROTEIN 1"/>
    <property type="match status" value="1"/>
</dbReference>
<evidence type="ECO:0000259" key="1">
    <source>
        <dbReference type="SMART" id="SM00745"/>
    </source>
</evidence>
<evidence type="ECO:0000313" key="2">
    <source>
        <dbReference type="EMBL" id="OWF35581.1"/>
    </source>
</evidence>
<dbReference type="InterPro" id="IPR038113">
    <property type="entry name" value="MITD1_C_sf"/>
</dbReference>
<dbReference type="PANTHER" id="PTHR21222">
    <property type="entry name" value="MIT DOMAIN-CONTAINING PROTEIN 1"/>
    <property type="match status" value="1"/>
</dbReference>
<dbReference type="CDD" id="cd02685">
    <property type="entry name" value="MIT_C"/>
    <property type="match status" value="1"/>
</dbReference>
<dbReference type="InterPro" id="IPR036181">
    <property type="entry name" value="MIT_dom_sf"/>
</dbReference>
<dbReference type="AlphaFoldDB" id="A0A210PGI3"/>
<gene>
    <name evidence="2" type="ORF">KP79_PYT12952</name>
</gene>
<dbReference type="SUPFAM" id="SSF116846">
    <property type="entry name" value="MIT domain"/>
    <property type="match status" value="1"/>
</dbReference>
<dbReference type="Proteomes" id="UP000242188">
    <property type="component" value="Unassembled WGS sequence"/>
</dbReference>
<dbReference type="OrthoDB" id="19553at2759"/>
<dbReference type="Gene3D" id="3.30.870.30">
    <property type="entry name" value="MITD, C-terminal phospholipase D-like domain"/>
    <property type="match status" value="1"/>
</dbReference>
<reference evidence="2 3" key="1">
    <citation type="journal article" date="2017" name="Nat. Ecol. Evol.">
        <title>Scallop genome provides insights into evolution of bilaterian karyotype and development.</title>
        <authorList>
            <person name="Wang S."/>
            <person name="Zhang J."/>
            <person name="Jiao W."/>
            <person name="Li J."/>
            <person name="Xun X."/>
            <person name="Sun Y."/>
            <person name="Guo X."/>
            <person name="Huan P."/>
            <person name="Dong B."/>
            <person name="Zhang L."/>
            <person name="Hu X."/>
            <person name="Sun X."/>
            <person name="Wang J."/>
            <person name="Zhao C."/>
            <person name="Wang Y."/>
            <person name="Wang D."/>
            <person name="Huang X."/>
            <person name="Wang R."/>
            <person name="Lv J."/>
            <person name="Li Y."/>
            <person name="Zhang Z."/>
            <person name="Liu B."/>
            <person name="Lu W."/>
            <person name="Hui Y."/>
            <person name="Liang J."/>
            <person name="Zhou Z."/>
            <person name="Hou R."/>
            <person name="Li X."/>
            <person name="Liu Y."/>
            <person name="Li H."/>
            <person name="Ning X."/>
            <person name="Lin Y."/>
            <person name="Zhao L."/>
            <person name="Xing Q."/>
            <person name="Dou J."/>
            <person name="Li Y."/>
            <person name="Mao J."/>
            <person name="Guo H."/>
            <person name="Dou H."/>
            <person name="Li T."/>
            <person name="Mu C."/>
            <person name="Jiang W."/>
            <person name="Fu Q."/>
            <person name="Fu X."/>
            <person name="Miao Y."/>
            <person name="Liu J."/>
            <person name="Yu Q."/>
            <person name="Li R."/>
            <person name="Liao H."/>
            <person name="Li X."/>
            <person name="Kong Y."/>
            <person name="Jiang Z."/>
            <person name="Chourrout D."/>
            <person name="Li R."/>
            <person name="Bao Z."/>
        </authorList>
    </citation>
    <scope>NUCLEOTIDE SEQUENCE [LARGE SCALE GENOMIC DNA]</scope>
    <source>
        <strain evidence="2 3">PY_sf001</strain>
    </source>
</reference>
<dbReference type="InterPro" id="IPR007330">
    <property type="entry name" value="MIT_dom"/>
</dbReference>
<keyword evidence="3" id="KW-1185">Reference proteome</keyword>
<feature type="domain" description="MIT" evidence="1">
    <location>
        <begin position="5"/>
        <end position="83"/>
    </location>
</feature>